<feature type="transmembrane region" description="Helical" evidence="8">
    <location>
        <begin position="21"/>
        <end position="42"/>
    </location>
</feature>
<accession>A0A4Y9SVK5</accession>
<dbReference type="RefSeq" id="WP_135191125.1">
    <property type="nucleotide sequence ID" value="NZ_SPUM01000123.1"/>
</dbReference>
<evidence type="ECO:0000256" key="4">
    <source>
        <dbReference type="ARBA" id="ARBA00022475"/>
    </source>
</evidence>
<protein>
    <submittedName>
        <fullName evidence="10">MFS transporter</fullName>
    </submittedName>
</protein>
<dbReference type="OrthoDB" id="63984at2"/>
<dbReference type="PROSITE" id="PS00216">
    <property type="entry name" value="SUGAR_TRANSPORT_1"/>
    <property type="match status" value="1"/>
</dbReference>
<comment type="caution">
    <text evidence="10">The sequence shown here is derived from an EMBL/GenBank/DDBJ whole genome shotgun (WGS) entry which is preliminary data.</text>
</comment>
<feature type="transmembrane region" description="Helical" evidence="8">
    <location>
        <begin position="81"/>
        <end position="101"/>
    </location>
</feature>
<feature type="transmembrane region" description="Helical" evidence="8">
    <location>
        <begin position="372"/>
        <end position="391"/>
    </location>
</feature>
<dbReference type="Gene3D" id="1.20.1250.20">
    <property type="entry name" value="MFS general substrate transporter like domains"/>
    <property type="match status" value="1"/>
</dbReference>
<feature type="transmembrane region" description="Helical" evidence="8">
    <location>
        <begin position="222"/>
        <end position="243"/>
    </location>
</feature>
<dbReference type="CDD" id="cd17324">
    <property type="entry name" value="MFS_NepI_like"/>
    <property type="match status" value="1"/>
</dbReference>
<keyword evidence="7 8" id="KW-0472">Membrane</keyword>
<dbReference type="PANTHER" id="PTHR43271">
    <property type="entry name" value="BLL2771 PROTEIN"/>
    <property type="match status" value="1"/>
</dbReference>
<feature type="transmembrane region" description="Helical" evidence="8">
    <location>
        <begin position="165"/>
        <end position="184"/>
    </location>
</feature>
<comment type="similarity">
    <text evidence="2">Belongs to the major facilitator superfamily.</text>
</comment>
<evidence type="ECO:0000256" key="1">
    <source>
        <dbReference type="ARBA" id="ARBA00004651"/>
    </source>
</evidence>
<keyword evidence="3" id="KW-0813">Transport</keyword>
<evidence type="ECO:0000256" key="7">
    <source>
        <dbReference type="ARBA" id="ARBA00023136"/>
    </source>
</evidence>
<dbReference type="InterPro" id="IPR036259">
    <property type="entry name" value="MFS_trans_sf"/>
</dbReference>
<keyword evidence="4" id="KW-1003">Cell membrane</keyword>
<dbReference type="Proteomes" id="UP000297258">
    <property type="component" value="Unassembled WGS sequence"/>
</dbReference>
<dbReference type="InterPro" id="IPR011701">
    <property type="entry name" value="MFS"/>
</dbReference>
<keyword evidence="11" id="KW-1185">Reference proteome</keyword>
<proteinExistence type="inferred from homology"/>
<dbReference type="InterPro" id="IPR005829">
    <property type="entry name" value="Sugar_transporter_CS"/>
</dbReference>
<evidence type="ECO:0000256" key="8">
    <source>
        <dbReference type="SAM" id="Phobius"/>
    </source>
</evidence>
<dbReference type="SUPFAM" id="SSF103473">
    <property type="entry name" value="MFS general substrate transporter"/>
    <property type="match status" value="1"/>
</dbReference>
<comment type="subcellular location">
    <subcellularLocation>
        <location evidence="1">Cell membrane</location>
        <topology evidence="1">Multi-pass membrane protein</topology>
    </subcellularLocation>
</comment>
<feature type="transmembrane region" description="Helical" evidence="8">
    <location>
        <begin position="107"/>
        <end position="128"/>
    </location>
</feature>
<evidence type="ECO:0000313" key="10">
    <source>
        <dbReference type="EMBL" id="TFW29537.1"/>
    </source>
</evidence>
<feature type="transmembrane region" description="Helical" evidence="8">
    <location>
        <begin position="255"/>
        <end position="274"/>
    </location>
</feature>
<feature type="transmembrane region" description="Helical" evidence="8">
    <location>
        <begin position="54"/>
        <end position="74"/>
    </location>
</feature>
<evidence type="ECO:0000256" key="3">
    <source>
        <dbReference type="ARBA" id="ARBA00022448"/>
    </source>
</evidence>
<feature type="domain" description="Major facilitator superfamily (MFS) profile" evidence="9">
    <location>
        <begin position="16"/>
        <end position="396"/>
    </location>
</feature>
<sequence>MHHTAIASGTPEFKRINRAMAFGGFSTFALLYSVQPLMPLLARDFALTPAQSSLALSVSTATLAIALLFSSLVSDRFGRKSLMVASMFSGAVLTLLSAFTHGFGQLLALRALLGFMFGGMPAVAMAYLSEEIEPKSLGVAMGMYISGSAFGGMSGRVLASLMSDFWSWRVALAALGVAGLYAAWEFRRSLPESRNFRPGQKGGFAGLADGVRQHMLDAGLPWFFTLSFLLMGSFVSLYNYIGYRLLGEPFGMRQSTVGALSILYLLGIFSSVWAGRLADRFGRRNVLWLVMMVMLAGLLLTLFGSMVVIILGMGLATFGFFASHSVCSSWVGRRARPPQALASALYLFFYYLGSSVVGWLSGVVWAHARWPGVIGLLGATLVVAMLIALRLRGLAPLEPLAASPAAVQLPALDEIKLVPKEEAIMLQNAEIQQRFSHLQQTLGEAEKAAHTPDTPTEVRDCIDKLWREYKQAQPIIQSNDQQRITECVDNLEAMGDEAKRLSRSLSNMPAHLESVVTRVHAELSEFKHKLH</sequence>
<dbReference type="PANTHER" id="PTHR43271:SF1">
    <property type="entry name" value="INNER MEMBRANE TRANSPORT PROTEIN YNFM"/>
    <property type="match status" value="1"/>
</dbReference>
<dbReference type="EMBL" id="SPUM01000123">
    <property type="protein sequence ID" value="TFW29537.1"/>
    <property type="molecule type" value="Genomic_DNA"/>
</dbReference>
<dbReference type="GO" id="GO:0022857">
    <property type="term" value="F:transmembrane transporter activity"/>
    <property type="evidence" value="ECO:0007669"/>
    <property type="project" value="InterPro"/>
</dbReference>
<keyword evidence="5 8" id="KW-0812">Transmembrane</keyword>
<gene>
    <name evidence="10" type="ORF">E4O92_18495</name>
</gene>
<evidence type="ECO:0000256" key="5">
    <source>
        <dbReference type="ARBA" id="ARBA00022692"/>
    </source>
</evidence>
<dbReference type="InterPro" id="IPR020846">
    <property type="entry name" value="MFS_dom"/>
</dbReference>
<keyword evidence="6 8" id="KW-1133">Transmembrane helix</keyword>
<dbReference type="Pfam" id="PF07690">
    <property type="entry name" value="MFS_1"/>
    <property type="match status" value="1"/>
</dbReference>
<feature type="transmembrane region" description="Helical" evidence="8">
    <location>
        <begin position="344"/>
        <end position="366"/>
    </location>
</feature>
<feature type="transmembrane region" description="Helical" evidence="8">
    <location>
        <begin position="309"/>
        <end position="332"/>
    </location>
</feature>
<dbReference type="GO" id="GO:0005886">
    <property type="term" value="C:plasma membrane"/>
    <property type="evidence" value="ECO:0007669"/>
    <property type="project" value="UniProtKB-SubCell"/>
</dbReference>
<organism evidence="10 11">
    <name type="scientific">Massilia horti</name>
    <dbReference type="NCBI Taxonomy" id="2562153"/>
    <lineage>
        <taxon>Bacteria</taxon>
        <taxon>Pseudomonadati</taxon>
        <taxon>Pseudomonadota</taxon>
        <taxon>Betaproteobacteria</taxon>
        <taxon>Burkholderiales</taxon>
        <taxon>Oxalobacteraceae</taxon>
        <taxon>Telluria group</taxon>
        <taxon>Massilia</taxon>
    </lineage>
</organism>
<evidence type="ECO:0000313" key="11">
    <source>
        <dbReference type="Proteomes" id="UP000297258"/>
    </source>
</evidence>
<dbReference type="AlphaFoldDB" id="A0A4Y9SVK5"/>
<evidence type="ECO:0000256" key="2">
    <source>
        <dbReference type="ARBA" id="ARBA00008335"/>
    </source>
</evidence>
<feature type="transmembrane region" description="Helical" evidence="8">
    <location>
        <begin position="140"/>
        <end position="159"/>
    </location>
</feature>
<reference evidence="10 11" key="1">
    <citation type="submission" date="2019-03" db="EMBL/GenBank/DDBJ databases">
        <title>Draft genome of Massilia hortus sp. nov., a novel bacterial species of the Oxalobacteraceae family.</title>
        <authorList>
            <person name="Peta V."/>
            <person name="Raths R."/>
            <person name="Bucking H."/>
        </authorList>
    </citation>
    <scope>NUCLEOTIDE SEQUENCE [LARGE SCALE GENOMIC DNA]</scope>
    <source>
        <strain evidence="10 11">ONC3</strain>
    </source>
</reference>
<dbReference type="PROSITE" id="PS50850">
    <property type="entry name" value="MFS"/>
    <property type="match status" value="1"/>
</dbReference>
<evidence type="ECO:0000256" key="6">
    <source>
        <dbReference type="ARBA" id="ARBA00022989"/>
    </source>
</evidence>
<evidence type="ECO:0000259" key="9">
    <source>
        <dbReference type="PROSITE" id="PS50850"/>
    </source>
</evidence>
<name>A0A4Y9SVK5_9BURK</name>